<evidence type="ECO:0000313" key="1">
    <source>
        <dbReference type="EMBL" id="EGY53198.1"/>
    </source>
</evidence>
<sequence>MYQCINWCFNSSSQKPKIFFKSLSSFSGSLRVIVDSLSPTQGAR</sequence>
<protein>
    <submittedName>
        <fullName evidence="1">Uncharacterized protein</fullName>
    </submittedName>
</protein>
<dbReference type="HOGENOM" id="CLU_3226441_0_0_4"/>
<name>G4CGF0_9NEIS</name>
<proteinExistence type="predicted"/>
<keyword evidence="2" id="KW-1185">Reference proteome</keyword>
<organism evidence="1 2">
    <name type="scientific">Neisseria shayeganii 871</name>
    <dbReference type="NCBI Taxonomy" id="1032488"/>
    <lineage>
        <taxon>Bacteria</taxon>
        <taxon>Pseudomonadati</taxon>
        <taxon>Pseudomonadota</taxon>
        <taxon>Betaproteobacteria</taxon>
        <taxon>Neisseriales</taxon>
        <taxon>Neisseriaceae</taxon>
        <taxon>Neisseria</taxon>
    </lineage>
</organism>
<dbReference type="EMBL" id="AGAY01000022">
    <property type="protein sequence ID" value="EGY53198.1"/>
    <property type="molecule type" value="Genomic_DNA"/>
</dbReference>
<reference evidence="1 2" key="1">
    <citation type="submission" date="2011-05" db="EMBL/GenBank/DDBJ databases">
        <authorList>
            <person name="Muzny D."/>
            <person name="Qin X."/>
            <person name="Deng J."/>
            <person name="Jiang H."/>
            <person name="Liu Y."/>
            <person name="Qu J."/>
            <person name="Song X.-Z."/>
            <person name="Zhang L."/>
            <person name="Thornton R."/>
            <person name="Coyle M."/>
            <person name="Francisco L."/>
            <person name="Jackson L."/>
            <person name="Javaid M."/>
            <person name="Korchina V."/>
            <person name="Kovar C."/>
            <person name="Mata R."/>
            <person name="Mathew T."/>
            <person name="Ngo R."/>
            <person name="Nguyen L."/>
            <person name="Nguyen N."/>
            <person name="Okwuonu G."/>
            <person name="Ongeri F."/>
            <person name="Pham C."/>
            <person name="Simmons D."/>
            <person name="Wilczek-Boney K."/>
            <person name="Hale W."/>
            <person name="Jakkamsetti A."/>
            <person name="Pham P."/>
            <person name="Ruth R."/>
            <person name="San Lucas F."/>
            <person name="Warren J."/>
            <person name="Zhang J."/>
            <person name="Zhao Z."/>
            <person name="Zhou C."/>
            <person name="Zhu D."/>
            <person name="Lee S."/>
            <person name="Bess C."/>
            <person name="Blankenburg K."/>
            <person name="Forbes L."/>
            <person name="Fu Q."/>
            <person name="Gubbala S."/>
            <person name="Hirani K."/>
            <person name="Jayaseelan J.C."/>
            <person name="Lara F."/>
            <person name="Munidasa M."/>
            <person name="Palculict T."/>
            <person name="Patil S."/>
            <person name="Pu L.-L."/>
            <person name="Saada N."/>
            <person name="Tang L."/>
            <person name="Weissenberger G."/>
            <person name="Zhu Y."/>
            <person name="Hemphill L."/>
            <person name="Shang Y."/>
            <person name="Youmans B."/>
            <person name="Ayvaz T."/>
            <person name="Ross M."/>
            <person name="Santibanez J."/>
            <person name="Aqrawi P."/>
            <person name="Gross S."/>
            <person name="Joshi V."/>
            <person name="Fowler G."/>
            <person name="Nazareth L."/>
            <person name="Reid J."/>
            <person name="Worley K."/>
            <person name="Petrosino J."/>
            <person name="Highlander S."/>
            <person name="Gibbs R."/>
        </authorList>
    </citation>
    <scope>NUCLEOTIDE SEQUENCE [LARGE SCALE GENOMIC DNA]</scope>
    <source>
        <strain evidence="1 2">871</strain>
    </source>
</reference>
<dbReference type="Proteomes" id="UP000003019">
    <property type="component" value="Unassembled WGS sequence"/>
</dbReference>
<accession>G4CGF0</accession>
<gene>
    <name evidence="1" type="ORF">HMPREF9371_0689</name>
</gene>
<comment type="caution">
    <text evidence="1">The sequence shown here is derived from an EMBL/GenBank/DDBJ whole genome shotgun (WGS) entry which is preliminary data.</text>
</comment>
<evidence type="ECO:0000313" key="2">
    <source>
        <dbReference type="Proteomes" id="UP000003019"/>
    </source>
</evidence>
<feature type="non-terminal residue" evidence="1">
    <location>
        <position position="44"/>
    </location>
</feature>
<dbReference type="AlphaFoldDB" id="G4CGF0"/>